<dbReference type="EMBL" id="JAPFFF010000009">
    <property type="protein sequence ID" value="KAK8882665.1"/>
    <property type="molecule type" value="Genomic_DNA"/>
</dbReference>
<comment type="caution">
    <text evidence="1">The sequence shown here is derived from an EMBL/GenBank/DDBJ whole genome shotgun (WGS) entry which is preliminary data.</text>
</comment>
<evidence type="ECO:0000313" key="2">
    <source>
        <dbReference type="Proteomes" id="UP001470230"/>
    </source>
</evidence>
<gene>
    <name evidence="1" type="ORF">M9Y10_045307</name>
</gene>
<keyword evidence="2" id="KW-1185">Reference proteome</keyword>
<organism evidence="1 2">
    <name type="scientific">Tritrichomonas musculus</name>
    <dbReference type="NCBI Taxonomy" id="1915356"/>
    <lineage>
        <taxon>Eukaryota</taxon>
        <taxon>Metamonada</taxon>
        <taxon>Parabasalia</taxon>
        <taxon>Tritrichomonadida</taxon>
        <taxon>Tritrichomonadidae</taxon>
        <taxon>Tritrichomonas</taxon>
    </lineage>
</organism>
<accession>A0ABR2JXU4</accession>
<proteinExistence type="predicted"/>
<reference evidence="1 2" key="1">
    <citation type="submission" date="2024-04" db="EMBL/GenBank/DDBJ databases">
        <title>Tritrichomonas musculus Genome.</title>
        <authorList>
            <person name="Alves-Ferreira E."/>
            <person name="Grigg M."/>
            <person name="Lorenzi H."/>
            <person name="Galac M."/>
        </authorList>
    </citation>
    <scope>NUCLEOTIDE SEQUENCE [LARGE SCALE GENOMIC DNA]</scope>
    <source>
        <strain evidence="1 2">EAF2021</strain>
    </source>
</reference>
<dbReference type="Proteomes" id="UP001470230">
    <property type="component" value="Unassembled WGS sequence"/>
</dbReference>
<protein>
    <submittedName>
        <fullName evidence="1">Uncharacterized protein</fullName>
    </submittedName>
</protein>
<sequence length="96" mass="10517">MKTNSDIPIFWALLYVPQGNDLSLISLQPAGSMYEPAQNVIMSGIISKTSAKDTFRSRLARNLNSGDRIVLSVRPSENSADFNASSQGICNYVISY</sequence>
<name>A0ABR2JXU4_9EUKA</name>
<evidence type="ECO:0000313" key="1">
    <source>
        <dbReference type="EMBL" id="KAK8882665.1"/>
    </source>
</evidence>